<dbReference type="SUPFAM" id="SSF54427">
    <property type="entry name" value="NTF2-like"/>
    <property type="match status" value="1"/>
</dbReference>
<evidence type="ECO:0000313" key="2">
    <source>
        <dbReference type="EMBL" id="KIC73075.1"/>
    </source>
</evidence>
<proteinExistence type="predicted"/>
<comment type="caution">
    <text evidence="2">The sequence shown here is derived from an EMBL/GenBank/DDBJ whole genome shotgun (WGS) entry which is preliminary data.</text>
</comment>
<accession>A0A0C1JPD2</accession>
<organism evidence="2 3">
    <name type="scientific">Candidatus Protochlamydia amoebophila</name>
    <dbReference type="NCBI Taxonomy" id="362787"/>
    <lineage>
        <taxon>Bacteria</taxon>
        <taxon>Pseudomonadati</taxon>
        <taxon>Chlamydiota</taxon>
        <taxon>Chlamydiia</taxon>
        <taxon>Parachlamydiales</taxon>
        <taxon>Parachlamydiaceae</taxon>
        <taxon>Candidatus Protochlamydia</taxon>
    </lineage>
</organism>
<dbReference type="Gene3D" id="3.10.450.50">
    <property type="match status" value="1"/>
</dbReference>
<dbReference type="InterPro" id="IPR048469">
    <property type="entry name" value="YchJ-like_M"/>
</dbReference>
<reference evidence="2 3" key="1">
    <citation type="journal article" date="2014" name="Mol. Biol. Evol.">
        <title>Massive expansion of Ubiquitination-related gene families within the Chlamydiae.</title>
        <authorList>
            <person name="Domman D."/>
            <person name="Collingro A."/>
            <person name="Lagkouvardos I."/>
            <person name="Gehre L."/>
            <person name="Weinmaier T."/>
            <person name="Rattei T."/>
            <person name="Subtil A."/>
            <person name="Horn M."/>
        </authorList>
    </citation>
    <scope>NUCLEOTIDE SEQUENCE [LARGE SCALE GENOMIC DNA]</scope>
    <source>
        <strain evidence="2 3">EI2</strain>
    </source>
</reference>
<dbReference type="InterPro" id="IPR032710">
    <property type="entry name" value="NTF2-like_dom_sf"/>
</dbReference>
<protein>
    <recommendedName>
        <fullName evidence="1">YchJ-like middle NTF2-like domain-containing protein</fullName>
    </recommendedName>
</protein>
<dbReference type="Pfam" id="PF17775">
    <property type="entry name" value="YchJ_M-like"/>
    <property type="match status" value="1"/>
</dbReference>
<evidence type="ECO:0000259" key="1">
    <source>
        <dbReference type="Pfam" id="PF17775"/>
    </source>
</evidence>
<feature type="domain" description="YchJ-like middle NTF2-like" evidence="1">
    <location>
        <begin position="29"/>
        <end position="70"/>
    </location>
</feature>
<gene>
    <name evidence="2" type="ORF">DB44_BP00060</name>
</gene>
<dbReference type="PATRIC" id="fig|362787.3.peg.612"/>
<name>A0A0C1JPD2_9BACT</name>
<sequence>MEYLCLCCSENLYESCCKILHKGKLAQNALILMRSCYAAYANHLADYIIQTTHPQHPHFRIDKHLWAKEILLFCHHTKF</sequence>
<dbReference type="Proteomes" id="UP000031465">
    <property type="component" value="Unassembled WGS sequence"/>
</dbReference>
<dbReference type="AlphaFoldDB" id="A0A0C1JPD2"/>
<dbReference type="EMBL" id="JSAN01000038">
    <property type="protein sequence ID" value="KIC73075.1"/>
    <property type="molecule type" value="Genomic_DNA"/>
</dbReference>
<evidence type="ECO:0000313" key="3">
    <source>
        <dbReference type="Proteomes" id="UP000031465"/>
    </source>
</evidence>